<reference evidence="1" key="1">
    <citation type="submission" date="2021-06" db="EMBL/GenBank/DDBJ databases">
        <title>Comparative genomics, transcriptomics and evolutionary studies reveal genomic signatures of adaptation to plant cell wall in hemibiotrophic fungi.</title>
        <authorList>
            <consortium name="DOE Joint Genome Institute"/>
            <person name="Baroncelli R."/>
            <person name="Diaz J.F."/>
            <person name="Benocci T."/>
            <person name="Peng M."/>
            <person name="Battaglia E."/>
            <person name="Haridas S."/>
            <person name="Andreopoulos W."/>
            <person name="Labutti K."/>
            <person name="Pangilinan J."/>
            <person name="Floch G.L."/>
            <person name="Makela M.R."/>
            <person name="Henrissat B."/>
            <person name="Grigoriev I.V."/>
            <person name="Crouch J.A."/>
            <person name="De Vries R.P."/>
            <person name="Sukno S.A."/>
            <person name="Thon M.R."/>
        </authorList>
    </citation>
    <scope>NUCLEOTIDE SEQUENCE</scope>
    <source>
        <strain evidence="1">MAFF235873</strain>
    </source>
</reference>
<gene>
    <name evidence="1" type="ORF">LX32DRAFT_605274</name>
</gene>
<comment type="caution">
    <text evidence="1">The sequence shown here is derived from an EMBL/GenBank/DDBJ whole genome shotgun (WGS) entry which is preliminary data.</text>
</comment>
<proteinExistence type="predicted"/>
<dbReference type="Proteomes" id="UP001232148">
    <property type="component" value="Unassembled WGS sequence"/>
</dbReference>
<dbReference type="AlphaFoldDB" id="A0AAD9H4I4"/>
<organism evidence="1 2">
    <name type="scientific">Colletotrichum zoysiae</name>
    <dbReference type="NCBI Taxonomy" id="1216348"/>
    <lineage>
        <taxon>Eukaryota</taxon>
        <taxon>Fungi</taxon>
        <taxon>Dikarya</taxon>
        <taxon>Ascomycota</taxon>
        <taxon>Pezizomycotina</taxon>
        <taxon>Sordariomycetes</taxon>
        <taxon>Hypocreomycetidae</taxon>
        <taxon>Glomerellales</taxon>
        <taxon>Glomerellaceae</taxon>
        <taxon>Colletotrichum</taxon>
        <taxon>Colletotrichum graminicola species complex</taxon>
    </lineage>
</organism>
<evidence type="ECO:0000313" key="2">
    <source>
        <dbReference type="Proteomes" id="UP001232148"/>
    </source>
</evidence>
<keyword evidence="2" id="KW-1185">Reference proteome</keyword>
<protein>
    <submittedName>
        <fullName evidence="1">Uncharacterized protein</fullName>
    </submittedName>
</protein>
<evidence type="ECO:0000313" key="1">
    <source>
        <dbReference type="EMBL" id="KAK2021157.1"/>
    </source>
</evidence>
<name>A0AAD9H4I4_9PEZI</name>
<dbReference type="EMBL" id="MU843132">
    <property type="protein sequence ID" value="KAK2021157.1"/>
    <property type="molecule type" value="Genomic_DNA"/>
</dbReference>
<sequence length="307" mass="35264">MAAQTQQQDVAISSLFRELPMEIKLDIFGKLVDKAYAEIAANPETWIVDGCEDAIDQIYIIDDYSQSHATHLRRFQLIRLASQINSTTRALVNRRLPRFPSYHHFTNLLSFRNNAAPKAAPLRYTWVCPERDRFHLEPFTRRYNDDGDNENTLEKALLNATGKSLEDMERIRWARYSGGLLVDARKTEIQAIASLPRLKSVALWPSPLARPERPAQPHSHGELQPVDPDIYPQLAEQVSEDPERLLSLWKPLWDAGVRITCGHHWADDEESVEIVRTDEGLRLRFLLEECKCYQPPPPSDDEGSEKQ</sequence>
<accession>A0AAD9H4I4</accession>